<proteinExistence type="predicted"/>
<evidence type="ECO:0000313" key="1">
    <source>
        <dbReference type="EMBL" id="KAK1392463.1"/>
    </source>
</evidence>
<sequence length="400" mass="45001">MEMLRFGEFDPVPVFNAAKHGTTENSDVDVVGEQMSDFEKRIIDIQIKRNLKNYFLIAIDTTTQKSHGLKMQLSVDTSKETMIQELGNRALRYDFVPSDTLFPTMVPTLTGATQLVSVEGCIVGIGGGQWHVKVTIQIRLRALRSTTVAFTFALNAAEEGGHIQPLSLLEGIYMFLVGLHPSKKIGCTQLFAFPYDTQTILIGCGVLPDKDGLLYNVPDKSWSRYQSFPKIHPWNFARPVTFDSTIYWIEGLFLMAYEMEKRIYLRVDLSESVFSYESFLSPAHVPHLVHLEDDLFGFFTSSVFGQEAKGVECTKVRVTKVYSAYMDLPGTLDLTVVGYENFMCSRIDMLSSVVSCGIATHFILHESGIKNLADLPMLILHKRNCRGINLFWSGLCRVSN</sequence>
<comment type="caution">
    <text evidence="1">The sequence shown here is derived from an EMBL/GenBank/DDBJ whole genome shotgun (WGS) entry which is preliminary data.</text>
</comment>
<reference evidence="1" key="1">
    <citation type="submission" date="2023-02" db="EMBL/GenBank/DDBJ databases">
        <title>Genome of toxic invasive species Heracleum sosnowskyi carries increased number of genes despite the absence of recent whole-genome duplications.</title>
        <authorList>
            <person name="Schelkunov M."/>
            <person name="Shtratnikova V."/>
            <person name="Makarenko M."/>
            <person name="Klepikova A."/>
            <person name="Omelchenko D."/>
            <person name="Novikova G."/>
            <person name="Obukhova E."/>
            <person name="Bogdanov V."/>
            <person name="Penin A."/>
            <person name="Logacheva M."/>
        </authorList>
    </citation>
    <scope>NUCLEOTIDE SEQUENCE</scope>
    <source>
        <strain evidence="1">Hsosn_3</strain>
        <tissue evidence="1">Leaf</tissue>
    </source>
</reference>
<organism evidence="1 2">
    <name type="scientific">Heracleum sosnowskyi</name>
    <dbReference type="NCBI Taxonomy" id="360622"/>
    <lineage>
        <taxon>Eukaryota</taxon>
        <taxon>Viridiplantae</taxon>
        <taxon>Streptophyta</taxon>
        <taxon>Embryophyta</taxon>
        <taxon>Tracheophyta</taxon>
        <taxon>Spermatophyta</taxon>
        <taxon>Magnoliopsida</taxon>
        <taxon>eudicotyledons</taxon>
        <taxon>Gunneridae</taxon>
        <taxon>Pentapetalae</taxon>
        <taxon>asterids</taxon>
        <taxon>campanulids</taxon>
        <taxon>Apiales</taxon>
        <taxon>Apiaceae</taxon>
        <taxon>Apioideae</taxon>
        <taxon>apioid superclade</taxon>
        <taxon>Tordylieae</taxon>
        <taxon>Tordyliinae</taxon>
        <taxon>Heracleum</taxon>
    </lineage>
</organism>
<dbReference type="Proteomes" id="UP001237642">
    <property type="component" value="Unassembled WGS sequence"/>
</dbReference>
<keyword evidence="2" id="KW-1185">Reference proteome</keyword>
<protein>
    <submittedName>
        <fullName evidence="1">Uncharacterized protein</fullName>
    </submittedName>
</protein>
<name>A0AAD8N2H2_9APIA</name>
<evidence type="ECO:0000313" key="2">
    <source>
        <dbReference type="Proteomes" id="UP001237642"/>
    </source>
</evidence>
<dbReference type="AlphaFoldDB" id="A0AAD8N2H2"/>
<dbReference type="EMBL" id="JAUIZM010000003">
    <property type="protein sequence ID" value="KAK1392463.1"/>
    <property type="molecule type" value="Genomic_DNA"/>
</dbReference>
<reference evidence="1" key="2">
    <citation type="submission" date="2023-05" db="EMBL/GenBank/DDBJ databases">
        <authorList>
            <person name="Schelkunov M.I."/>
        </authorList>
    </citation>
    <scope>NUCLEOTIDE SEQUENCE</scope>
    <source>
        <strain evidence="1">Hsosn_3</strain>
        <tissue evidence="1">Leaf</tissue>
    </source>
</reference>
<gene>
    <name evidence="1" type="ORF">POM88_011519</name>
</gene>
<accession>A0AAD8N2H2</accession>